<evidence type="ECO:0000313" key="2">
    <source>
        <dbReference type="Proteomes" id="UP000032336"/>
    </source>
</evidence>
<name>A0A0D8FTU3_9ACTN</name>
<organism evidence="1 2">
    <name type="scientific">Ferrimicrobium acidiphilum DSM 19497</name>
    <dbReference type="NCBI Taxonomy" id="1121877"/>
    <lineage>
        <taxon>Bacteria</taxon>
        <taxon>Bacillati</taxon>
        <taxon>Actinomycetota</taxon>
        <taxon>Acidimicrobiia</taxon>
        <taxon>Acidimicrobiales</taxon>
        <taxon>Acidimicrobiaceae</taxon>
        <taxon>Ferrimicrobium</taxon>
    </lineage>
</organism>
<keyword evidence="2" id="KW-1185">Reference proteome</keyword>
<dbReference type="AlphaFoldDB" id="A0A0D8FTU3"/>
<proteinExistence type="predicted"/>
<dbReference type="EMBL" id="JXUW01000017">
    <property type="protein sequence ID" value="KJE76354.1"/>
    <property type="molecule type" value="Genomic_DNA"/>
</dbReference>
<accession>A0A0D8FTU3</accession>
<evidence type="ECO:0000313" key="1">
    <source>
        <dbReference type="EMBL" id="KJE76354.1"/>
    </source>
</evidence>
<dbReference type="Proteomes" id="UP000032336">
    <property type="component" value="Unassembled WGS sequence"/>
</dbReference>
<reference evidence="1 2" key="1">
    <citation type="submission" date="2015-01" db="EMBL/GenBank/DDBJ databases">
        <title>Draft genome of the acidophilic iron oxidizer Ferrimicrobium acidiphilum strain T23.</title>
        <authorList>
            <person name="Poehlein A."/>
            <person name="Eisen S."/>
            <person name="Schloemann M."/>
            <person name="Johnson B.D."/>
            <person name="Daniel R."/>
            <person name="Muehling M."/>
        </authorList>
    </citation>
    <scope>NUCLEOTIDE SEQUENCE [LARGE SCALE GENOMIC DNA]</scope>
    <source>
        <strain evidence="1 2">T23</strain>
    </source>
</reference>
<gene>
    <name evidence="1" type="ORF">FEAC_18380</name>
</gene>
<sequence>MRKFAKFVIPKAVRLIRLMRLFIDSVGPLVAKDLCAVISIGPGSHHASFSRFSQVAGPREVVGYR</sequence>
<comment type="caution">
    <text evidence="1">The sequence shown here is derived from an EMBL/GenBank/DDBJ whole genome shotgun (WGS) entry which is preliminary data.</text>
</comment>
<protein>
    <submittedName>
        <fullName evidence="1">Uncharacterized protein</fullName>
    </submittedName>
</protein>